<gene>
    <name evidence="1" type="ORF">MML48_4g00007411</name>
</gene>
<organism evidence="1 2">
    <name type="scientific">Holotrichia oblita</name>
    <name type="common">Chafer beetle</name>
    <dbReference type="NCBI Taxonomy" id="644536"/>
    <lineage>
        <taxon>Eukaryota</taxon>
        <taxon>Metazoa</taxon>
        <taxon>Ecdysozoa</taxon>
        <taxon>Arthropoda</taxon>
        <taxon>Hexapoda</taxon>
        <taxon>Insecta</taxon>
        <taxon>Pterygota</taxon>
        <taxon>Neoptera</taxon>
        <taxon>Endopterygota</taxon>
        <taxon>Coleoptera</taxon>
        <taxon>Polyphaga</taxon>
        <taxon>Scarabaeiformia</taxon>
        <taxon>Scarabaeidae</taxon>
        <taxon>Melolonthinae</taxon>
        <taxon>Holotrichia</taxon>
    </lineage>
</organism>
<proteinExistence type="predicted"/>
<sequence length="106" mass="11758">MQVSQKRIFTEKDIRKWFLEIETYINETNLGDDIMDPSRVYNGDETGFQICPKTGKVYTAKGAKNVDTIDKGASKESITVMFTFSGSGTNCCPMVGTTISPKWGTS</sequence>
<comment type="caution">
    <text evidence="1">The sequence shown here is derived from an EMBL/GenBank/DDBJ whole genome shotgun (WGS) entry which is preliminary data.</text>
</comment>
<keyword evidence="2" id="KW-1185">Reference proteome</keyword>
<protein>
    <submittedName>
        <fullName evidence="1">Mediator of rna polymerase ii transcription subunit 17</fullName>
    </submittedName>
</protein>
<accession>A0ACB9TBB4</accession>
<name>A0ACB9TBB4_HOLOL</name>
<evidence type="ECO:0000313" key="2">
    <source>
        <dbReference type="Proteomes" id="UP001056778"/>
    </source>
</evidence>
<dbReference type="Proteomes" id="UP001056778">
    <property type="component" value="Chromosome 4"/>
</dbReference>
<reference evidence="1" key="1">
    <citation type="submission" date="2022-04" db="EMBL/GenBank/DDBJ databases">
        <title>Chromosome-scale genome assembly of Holotrichia oblita Faldermann.</title>
        <authorList>
            <person name="Rongchong L."/>
        </authorList>
    </citation>
    <scope>NUCLEOTIDE SEQUENCE</scope>
    <source>
        <strain evidence="1">81SQS9</strain>
    </source>
</reference>
<dbReference type="EMBL" id="CM043018">
    <property type="protein sequence ID" value="KAI4464058.1"/>
    <property type="molecule type" value="Genomic_DNA"/>
</dbReference>
<evidence type="ECO:0000313" key="1">
    <source>
        <dbReference type="EMBL" id="KAI4464058.1"/>
    </source>
</evidence>